<feature type="chain" id="PRO_5044867429" description="CUB domain-containing protein" evidence="3">
    <location>
        <begin position="23"/>
        <end position="336"/>
    </location>
</feature>
<feature type="region of interest" description="Disordered" evidence="2">
    <location>
        <begin position="64"/>
        <end position="97"/>
    </location>
</feature>
<evidence type="ECO:0000256" key="3">
    <source>
        <dbReference type="SAM" id="SignalP"/>
    </source>
</evidence>
<gene>
    <name evidence="5" type="ORF">BaRGS_00016000</name>
</gene>
<keyword evidence="6" id="KW-1185">Reference proteome</keyword>
<dbReference type="SUPFAM" id="SSF57424">
    <property type="entry name" value="LDL receptor-like module"/>
    <property type="match status" value="1"/>
</dbReference>
<dbReference type="Proteomes" id="UP001519460">
    <property type="component" value="Unassembled WGS sequence"/>
</dbReference>
<keyword evidence="3" id="KW-0732">Signal</keyword>
<proteinExistence type="predicted"/>
<evidence type="ECO:0000256" key="2">
    <source>
        <dbReference type="SAM" id="MobiDB-lite"/>
    </source>
</evidence>
<feature type="domain" description="CUB" evidence="4">
    <location>
        <begin position="148"/>
        <end position="232"/>
    </location>
</feature>
<name>A0ABD0KZN9_9CAEN</name>
<dbReference type="CDD" id="cd00041">
    <property type="entry name" value="CUB"/>
    <property type="match status" value="1"/>
</dbReference>
<organism evidence="5 6">
    <name type="scientific">Batillaria attramentaria</name>
    <dbReference type="NCBI Taxonomy" id="370345"/>
    <lineage>
        <taxon>Eukaryota</taxon>
        <taxon>Metazoa</taxon>
        <taxon>Spiralia</taxon>
        <taxon>Lophotrochozoa</taxon>
        <taxon>Mollusca</taxon>
        <taxon>Gastropoda</taxon>
        <taxon>Caenogastropoda</taxon>
        <taxon>Sorbeoconcha</taxon>
        <taxon>Cerithioidea</taxon>
        <taxon>Batillariidae</taxon>
        <taxon>Batillaria</taxon>
    </lineage>
</organism>
<dbReference type="InterPro" id="IPR000859">
    <property type="entry name" value="CUB_dom"/>
</dbReference>
<dbReference type="AlphaFoldDB" id="A0ABD0KZN9"/>
<evidence type="ECO:0000256" key="1">
    <source>
        <dbReference type="ARBA" id="ARBA00023157"/>
    </source>
</evidence>
<dbReference type="SUPFAM" id="SSF49854">
    <property type="entry name" value="Spermadhesin, CUB domain"/>
    <property type="match status" value="1"/>
</dbReference>
<evidence type="ECO:0000313" key="6">
    <source>
        <dbReference type="Proteomes" id="UP001519460"/>
    </source>
</evidence>
<dbReference type="InterPro" id="IPR035914">
    <property type="entry name" value="Sperma_CUB_dom_sf"/>
</dbReference>
<dbReference type="InterPro" id="IPR036055">
    <property type="entry name" value="LDL_receptor-like_sf"/>
</dbReference>
<protein>
    <recommendedName>
        <fullName evidence="4">CUB domain-containing protein</fullName>
    </recommendedName>
</protein>
<reference evidence="5 6" key="1">
    <citation type="journal article" date="2023" name="Sci. Data">
        <title>Genome assembly of the Korean intertidal mud-creeper Batillaria attramentaria.</title>
        <authorList>
            <person name="Patra A.K."/>
            <person name="Ho P.T."/>
            <person name="Jun S."/>
            <person name="Lee S.J."/>
            <person name="Kim Y."/>
            <person name="Won Y.J."/>
        </authorList>
    </citation>
    <scope>NUCLEOTIDE SEQUENCE [LARGE SCALE GENOMIC DNA]</scope>
    <source>
        <strain evidence="5">Wonlab-2016</strain>
    </source>
</reference>
<evidence type="ECO:0000313" key="5">
    <source>
        <dbReference type="EMBL" id="KAK7492695.1"/>
    </source>
</evidence>
<dbReference type="Gene3D" id="2.60.120.290">
    <property type="entry name" value="Spermadhesin, CUB domain"/>
    <property type="match status" value="1"/>
</dbReference>
<comment type="caution">
    <text evidence="5">The sequence shown here is derived from an EMBL/GenBank/DDBJ whole genome shotgun (WGS) entry which is preliminary data.</text>
</comment>
<dbReference type="Pfam" id="PF00431">
    <property type="entry name" value="CUB"/>
    <property type="match status" value="1"/>
</dbReference>
<evidence type="ECO:0000259" key="4">
    <source>
        <dbReference type="Pfam" id="PF00431"/>
    </source>
</evidence>
<sequence length="336" mass="38274">MVFLRLLVLMCGHLAAIKTTSTLDIESEEFADIPDAVYASDAPISGKDTKIAIETRNDYLAKNTEGGRSWEVSEEPKAPKTNDGDEDPRQLPSKPDTVTQNAATNYIQHDHHTYSQYPDLQVDKGCHGDASVRHLSEIEETIEWKGSNLSSICTWLIEADPQYGIVLQFLTVFLRRGYSRENDDSLTVYRYKQGNERELRRVVGDLAVPPVVEYTNRILIRLVTHKESADQGQGHACTNDKSLRLGYKRFLLHELPPEVRKGRYNCSMPYIVPEALRCDMVMQCIGGEDELNYNCTYHEPHCEKGSVYRSFHNMSYCLKLRESGCPGRYYRIAVLI</sequence>
<feature type="signal peptide" evidence="3">
    <location>
        <begin position="1"/>
        <end position="22"/>
    </location>
</feature>
<feature type="compositionally biased region" description="Basic and acidic residues" evidence="2">
    <location>
        <begin position="74"/>
        <end position="89"/>
    </location>
</feature>
<keyword evidence="1" id="KW-1015">Disulfide bond</keyword>
<dbReference type="EMBL" id="JACVVK020000100">
    <property type="protein sequence ID" value="KAK7492695.1"/>
    <property type="molecule type" value="Genomic_DNA"/>
</dbReference>
<accession>A0ABD0KZN9</accession>